<evidence type="ECO:0000256" key="3">
    <source>
        <dbReference type="ARBA" id="ARBA00022989"/>
    </source>
</evidence>
<feature type="transmembrane region" description="Helical" evidence="6">
    <location>
        <begin position="215"/>
        <end position="238"/>
    </location>
</feature>
<feature type="transmembrane region" description="Helical" evidence="6">
    <location>
        <begin position="184"/>
        <end position="203"/>
    </location>
</feature>
<dbReference type="Proteomes" id="UP001549921">
    <property type="component" value="Unassembled WGS sequence"/>
</dbReference>
<keyword evidence="3 6" id="KW-1133">Transmembrane helix</keyword>
<dbReference type="AlphaFoldDB" id="A0ABD0TSG5"/>
<gene>
    <name evidence="9" type="ORF">ABMA28_000511</name>
</gene>
<evidence type="ECO:0000313" key="9">
    <source>
        <dbReference type="EMBL" id="KAL0852303.1"/>
    </source>
</evidence>
<feature type="compositionally biased region" description="Acidic residues" evidence="5">
    <location>
        <begin position="422"/>
        <end position="436"/>
    </location>
</feature>
<evidence type="ECO:0000256" key="1">
    <source>
        <dbReference type="ARBA" id="ARBA00004141"/>
    </source>
</evidence>
<feature type="transmembrane region" description="Helical" evidence="6">
    <location>
        <begin position="250"/>
        <end position="277"/>
    </location>
</feature>
<feature type="transmembrane region" description="Helical" evidence="6">
    <location>
        <begin position="529"/>
        <end position="549"/>
    </location>
</feature>
<dbReference type="Pfam" id="PF13906">
    <property type="entry name" value="AA_permease_C"/>
    <property type="match status" value="1"/>
</dbReference>
<keyword evidence="4 6" id="KW-0472">Membrane</keyword>
<feature type="domain" description="Cationic amino acid transporter C-terminal" evidence="8">
    <location>
        <begin position="561"/>
        <end position="611"/>
    </location>
</feature>
<protein>
    <recommendedName>
        <fullName evidence="11">Cationic amino acid transporter</fullName>
    </recommendedName>
</protein>
<comment type="subcellular location">
    <subcellularLocation>
        <location evidence="1">Membrane</location>
        <topology evidence="1">Multi-pass membrane protein</topology>
    </subcellularLocation>
</comment>
<organism evidence="9 10">
    <name type="scientific">Loxostege sticticalis</name>
    <name type="common">Beet webworm moth</name>
    <dbReference type="NCBI Taxonomy" id="481309"/>
    <lineage>
        <taxon>Eukaryota</taxon>
        <taxon>Metazoa</taxon>
        <taxon>Ecdysozoa</taxon>
        <taxon>Arthropoda</taxon>
        <taxon>Hexapoda</taxon>
        <taxon>Insecta</taxon>
        <taxon>Pterygota</taxon>
        <taxon>Neoptera</taxon>
        <taxon>Endopterygota</taxon>
        <taxon>Lepidoptera</taxon>
        <taxon>Glossata</taxon>
        <taxon>Ditrysia</taxon>
        <taxon>Pyraloidea</taxon>
        <taxon>Crambidae</taxon>
        <taxon>Pyraustinae</taxon>
        <taxon>Loxostege</taxon>
    </lineage>
</organism>
<dbReference type="InterPro" id="IPR029485">
    <property type="entry name" value="CAT_C"/>
</dbReference>
<evidence type="ECO:0000259" key="8">
    <source>
        <dbReference type="Pfam" id="PF13906"/>
    </source>
</evidence>
<accession>A0ABD0TSG5</accession>
<evidence type="ECO:0000259" key="7">
    <source>
        <dbReference type="Pfam" id="PF00324"/>
    </source>
</evidence>
<feature type="region of interest" description="Disordered" evidence="5">
    <location>
        <begin position="617"/>
        <end position="659"/>
    </location>
</feature>
<evidence type="ECO:0000256" key="5">
    <source>
        <dbReference type="SAM" id="MobiDB-lite"/>
    </source>
</evidence>
<feature type="region of interest" description="Disordered" evidence="5">
    <location>
        <begin position="381"/>
        <end position="400"/>
    </location>
</feature>
<comment type="caution">
    <text evidence="9">The sequence shown here is derived from an EMBL/GenBank/DDBJ whole genome shotgun (WGS) entry which is preliminary data.</text>
</comment>
<evidence type="ECO:0000256" key="6">
    <source>
        <dbReference type="SAM" id="Phobius"/>
    </source>
</evidence>
<feature type="transmembrane region" description="Helical" evidence="6">
    <location>
        <begin position="94"/>
        <end position="115"/>
    </location>
</feature>
<feature type="transmembrane region" description="Helical" evidence="6">
    <location>
        <begin position="501"/>
        <end position="523"/>
    </location>
</feature>
<feature type="compositionally biased region" description="Polar residues" evidence="5">
    <location>
        <begin position="682"/>
        <end position="699"/>
    </location>
</feature>
<feature type="transmembrane region" description="Helical" evidence="6">
    <location>
        <begin position="302"/>
        <end position="321"/>
    </location>
</feature>
<evidence type="ECO:0000256" key="4">
    <source>
        <dbReference type="ARBA" id="ARBA00023136"/>
    </source>
</evidence>
<evidence type="ECO:0000313" key="10">
    <source>
        <dbReference type="Proteomes" id="UP001549921"/>
    </source>
</evidence>
<feature type="compositionally biased region" description="Pro residues" evidence="5">
    <location>
        <begin position="623"/>
        <end position="644"/>
    </location>
</feature>
<dbReference type="EMBL" id="JBEDNZ010000001">
    <property type="protein sequence ID" value="KAL0852303.1"/>
    <property type="molecule type" value="Genomic_DNA"/>
</dbReference>
<feature type="transmembrane region" description="Helical" evidence="6">
    <location>
        <begin position="127"/>
        <end position="147"/>
    </location>
</feature>
<feature type="region of interest" description="Disordered" evidence="5">
    <location>
        <begin position="416"/>
        <end position="437"/>
    </location>
</feature>
<evidence type="ECO:0008006" key="11">
    <source>
        <dbReference type="Google" id="ProtNLM"/>
    </source>
</evidence>
<name>A0ABD0TSG5_LOXSC</name>
<dbReference type="PANTHER" id="PTHR43243:SF17">
    <property type="entry name" value="CATIONIC AMINO ACID TRANSPORTER-RELATED"/>
    <property type="match status" value="1"/>
</dbReference>
<dbReference type="Pfam" id="PF00324">
    <property type="entry name" value="AA_permease"/>
    <property type="match status" value="1"/>
</dbReference>
<dbReference type="PANTHER" id="PTHR43243">
    <property type="entry name" value="INNER MEMBRANE TRANSPORTER YGJI-RELATED"/>
    <property type="match status" value="1"/>
</dbReference>
<dbReference type="GO" id="GO:0016020">
    <property type="term" value="C:membrane"/>
    <property type="evidence" value="ECO:0007669"/>
    <property type="project" value="UniProtKB-SubCell"/>
</dbReference>
<dbReference type="Gene3D" id="1.20.1740.10">
    <property type="entry name" value="Amino acid/polyamine transporter I"/>
    <property type="match status" value="1"/>
</dbReference>
<feature type="transmembrane region" description="Helical" evidence="6">
    <location>
        <begin position="153"/>
        <end position="172"/>
    </location>
</feature>
<proteinExistence type="predicted"/>
<dbReference type="InterPro" id="IPR004841">
    <property type="entry name" value="AA-permease/SLC12A_dom"/>
</dbReference>
<feature type="transmembrane region" description="Helical" evidence="6">
    <location>
        <begin position="65"/>
        <end position="82"/>
    </location>
</feature>
<feature type="domain" description="Amino acid permease/ SLC12A" evidence="7">
    <location>
        <begin position="65"/>
        <end position="336"/>
    </location>
</feature>
<keyword evidence="2 6" id="KW-0812">Transmembrane</keyword>
<reference evidence="9 10" key="1">
    <citation type="submission" date="2024-06" db="EMBL/GenBank/DDBJ databases">
        <title>A chromosome-level genome assembly of beet webworm, Loxostege sticticalis.</title>
        <authorList>
            <person name="Zhang Y."/>
        </authorList>
    </citation>
    <scope>NUCLEOTIDE SEQUENCE [LARGE SCALE GENOMIC DNA]</scope>
    <source>
        <strain evidence="9">AQ028</strain>
        <tissue evidence="9">Male pupae</tissue>
    </source>
</reference>
<evidence type="ECO:0000256" key="2">
    <source>
        <dbReference type="ARBA" id="ARBA00022692"/>
    </source>
</evidence>
<feature type="compositionally biased region" description="Polar residues" evidence="5">
    <location>
        <begin position="705"/>
        <end position="715"/>
    </location>
</feature>
<feature type="compositionally biased region" description="Polar residues" evidence="5">
    <location>
        <begin position="388"/>
        <end position="400"/>
    </location>
</feature>
<feature type="region of interest" description="Disordered" evidence="5">
    <location>
        <begin position="680"/>
        <end position="735"/>
    </location>
</feature>
<sequence length="735" mass="80482">MYLSMCGTRPCVYCKTMTNKSEKSVTINKKNRPSASRTRARRSAVEFQPVYIDNINKRCLTTTDLTSLGVGSCVGTGMYLVAGMVARKFAGPGVIFSFIIAALASVFSGACYAEFGVRVPNTTGSAYMYSYVTVGEFIAFVIGWNMVLEYLPPDFIAFSITLLMMLVLVAGIKKSLFFNNVLNAINLSVWVFIMTAGLFYINIHNWTDHKGFLPYGWSGVFSGAATCFYAFIGFDIIATTGEEANNPKRSIPLAIVLSLGIILLAYVSSSMILTLVVPYDEVDPDSALVQMFAYVHAPTCKYIVAIGALAGLTVSMFGSMFPMPRVVYAMALDGLIFNTNKVHSPGTLLAYTLVSTCVLVLRYQPHSTNLIELLPQSLRTPVEPEGTATGQRETSFATHSQGHILPTSQRVMVRRVTRSSPDSDDTLPGDESEDRDDTFLMNANNENKFYGAVPGGSSGSTSRCGRFFDSVYRQLHAMSYLCPGLFPWVDCGPATEHSGLFVIKSVGIMYVMIIIFDLLAAYGSPGSSTFTTVVMVFLLLGVIMILLMISRKPQNRVALMYTTPGLPFVPATAILVNIYLILNLSILTLVRFTIWMTLGMIMYFKYGIKNSTLETNPPTVTAPTPPPPNPLDRTTIPPPSPTPKPAGDRNIFEGDGSNGFFGGHDQYSDPLLAWHETDLRPGQSTSRSVTTASTNNYKQVETRYNAKTNSTTSHAAANRPPWAYSDNPYDTWADN</sequence>